<accession>A0ABV7KV97</accession>
<name>A0ABV7KV97_9PROT</name>
<dbReference type="SUPFAM" id="SSF69118">
    <property type="entry name" value="AhpD-like"/>
    <property type="match status" value="1"/>
</dbReference>
<dbReference type="PANTHER" id="PTHR34846">
    <property type="entry name" value="4-CARBOXYMUCONOLACTONE DECARBOXYLASE FAMILY PROTEIN (AFU_ORTHOLOGUE AFUA_6G11590)"/>
    <property type="match status" value="1"/>
</dbReference>
<evidence type="ECO:0000313" key="3">
    <source>
        <dbReference type="EMBL" id="MFC3226219.1"/>
    </source>
</evidence>
<dbReference type="Proteomes" id="UP001595528">
    <property type="component" value="Unassembled WGS sequence"/>
</dbReference>
<reference evidence="4" key="1">
    <citation type="journal article" date="2019" name="Int. J. Syst. Evol. Microbiol.">
        <title>The Global Catalogue of Microorganisms (GCM) 10K type strain sequencing project: providing services to taxonomists for standard genome sequencing and annotation.</title>
        <authorList>
            <consortium name="The Broad Institute Genomics Platform"/>
            <consortium name="The Broad Institute Genome Sequencing Center for Infectious Disease"/>
            <person name="Wu L."/>
            <person name="Ma J."/>
        </authorList>
    </citation>
    <scope>NUCLEOTIDE SEQUENCE [LARGE SCALE GENOMIC DNA]</scope>
    <source>
        <strain evidence="4">KCTC 42964</strain>
    </source>
</reference>
<gene>
    <name evidence="3" type="ORF">ACFOGJ_03205</name>
</gene>
<dbReference type="RefSeq" id="WP_379898086.1">
    <property type="nucleotide sequence ID" value="NZ_JBHRTR010000009.1"/>
</dbReference>
<feature type="domain" description="Carboxymuconolactone decarboxylase-like" evidence="2">
    <location>
        <begin position="77"/>
        <end position="140"/>
    </location>
</feature>
<protein>
    <submittedName>
        <fullName evidence="3">Carboxymuconolactone decarboxylase family protein</fullName>
    </submittedName>
</protein>
<evidence type="ECO:0000256" key="1">
    <source>
        <dbReference type="SAM" id="MobiDB-lite"/>
    </source>
</evidence>
<dbReference type="PANTHER" id="PTHR34846:SF5">
    <property type="entry name" value="CARBOXYMUCONOLACTONE DECARBOXYLASE-LIKE DOMAIN-CONTAINING PROTEIN"/>
    <property type="match status" value="1"/>
</dbReference>
<proteinExistence type="predicted"/>
<keyword evidence="4" id="KW-1185">Reference proteome</keyword>
<feature type="compositionally biased region" description="Pro residues" evidence="1">
    <location>
        <begin position="10"/>
        <end position="21"/>
    </location>
</feature>
<dbReference type="InterPro" id="IPR029032">
    <property type="entry name" value="AhpD-like"/>
</dbReference>
<dbReference type="Gene3D" id="1.20.1290.10">
    <property type="entry name" value="AhpD-like"/>
    <property type="match status" value="1"/>
</dbReference>
<organism evidence="3 4">
    <name type="scientific">Marinibaculum pumilum</name>
    <dbReference type="NCBI Taxonomy" id="1766165"/>
    <lineage>
        <taxon>Bacteria</taxon>
        <taxon>Pseudomonadati</taxon>
        <taxon>Pseudomonadota</taxon>
        <taxon>Alphaproteobacteria</taxon>
        <taxon>Rhodospirillales</taxon>
        <taxon>Rhodospirillaceae</taxon>
        <taxon>Marinibaculum</taxon>
    </lineage>
</organism>
<feature type="region of interest" description="Disordered" evidence="1">
    <location>
        <begin position="1"/>
        <end position="21"/>
    </location>
</feature>
<dbReference type="Pfam" id="PF02627">
    <property type="entry name" value="CMD"/>
    <property type="match status" value="1"/>
</dbReference>
<evidence type="ECO:0000259" key="2">
    <source>
        <dbReference type="Pfam" id="PF02627"/>
    </source>
</evidence>
<dbReference type="InterPro" id="IPR003779">
    <property type="entry name" value="CMD-like"/>
</dbReference>
<evidence type="ECO:0000313" key="4">
    <source>
        <dbReference type="Proteomes" id="UP001595528"/>
    </source>
</evidence>
<comment type="caution">
    <text evidence="3">The sequence shown here is derived from an EMBL/GenBank/DDBJ whole genome shotgun (WGS) entry which is preliminary data.</text>
</comment>
<sequence>MSSPETAPAAAPPVDPGIAPLDPPYPPEAQAWLAAAMPKDSPVPPLALFRVFARHLPLAEAMHPLGRWFLTSGGGTASLTVRQRELVILRITALCGALYEWAVHVQSYADRAALDDAQIAATRGAGPDAPCWTAQERLLLRAVDALHRDCDIPDALWPDLRASFDVPAQLEILFLSGWYRTISQVVNAARVAPEPWAPLPEVPTPA</sequence>
<dbReference type="EMBL" id="JBHRTR010000009">
    <property type="protein sequence ID" value="MFC3226219.1"/>
    <property type="molecule type" value="Genomic_DNA"/>
</dbReference>